<feature type="transmembrane region" description="Helical" evidence="1">
    <location>
        <begin position="177"/>
        <end position="198"/>
    </location>
</feature>
<keyword evidence="3" id="KW-1185">Reference proteome</keyword>
<organism evidence="2 3">
    <name type="scientific">Microbacterium fluvii</name>
    <dbReference type="NCBI Taxonomy" id="415215"/>
    <lineage>
        <taxon>Bacteria</taxon>
        <taxon>Bacillati</taxon>
        <taxon>Actinomycetota</taxon>
        <taxon>Actinomycetes</taxon>
        <taxon>Micrococcales</taxon>
        <taxon>Microbacteriaceae</taxon>
        <taxon>Microbacterium</taxon>
    </lineage>
</organism>
<comment type="caution">
    <text evidence="2">The sequence shown here is derived from an EMBL/GenBank/DDBJ whole genome shotgun (WGS) entry which is preliminary data.</text>
</comment>
<name>A0ABW2HC59_9MICO</name>
<accession>A0ABW2HC59</accession>
<feature type="transmembrane region" description="Helical" evidence="1">
    <location>
        <begin position="74"/>
        <end position="98"/>
    </location>
</feature>
<evidence type="ECO:0000256" key="1">
    <source>
        <dbReference type="SAM" id="Phobius"/>
    </source>
</evidence>
<dbReference type="Proteomes" id="UP001596507">
    <property type="component" value="Unassembled WGS sequence"/>
</dbReference>
<feature type="transmembrane region" description="Helical" evidence="1">
    <location>
        <begin position="143"/>
        <end position="165"/>
    </location>
</feature>
<dbReference type="EMBL" id="JBHTBE010000001">
    <property type="protein sequence ID" value="MFC7268710.1"/>
    <property type="molecule type" value="Genomic_DNA"/>
</dbReference>
<keyword evidence="1" id="KW-0472">Membrane</keyword>
<keyword evidence="1" id="KW-1133">Transmembrane helix</keyword>
<keyword evidence="1" id="KW-0812">Transmembrane</keyword>
<evidence type="ECO:0000313" key="3">
    <source>
        <dbReference type="Proteomes" id="UP001596507"/>
    </source>
</evidence>
<evidence type="ECO:0000313" key="2">
    <source>
        <dbReference type="EMBL" id="MFC7268710.1"/>
    </source>
</evidence>
<gene>
    <name evidence="2" type="ORF">ACFQRL_07045</name>
</gene>
<sequence length="215" mass="22960">MILAETMPDVLVAEAGADRDVRPVDADAAAARTREDYGRLTRWLLGLLGTFGALIATVVVSMAAWVLTEPGDPMTAVTVAAVLVLALALGIPSIWLLLSLHRSGRRLARAAGYWAGLPYRSGRRRPTGGDWFAVRFLSFSPDLFLRVTTSALAALATTFFAALAVRALVIGAPGWELVLWAGGALLFAAVCAGQFGGVQRIQNGHLAREPRRQPR</sequence>
<proteinExistence type="predicted"/>
<dbReference type="RefSeq" id="WP_262873591.1">
    <property type="nucleotide sequence ID" value="NZ_BAABKW010000002.1"/>
</dbReference>
<reference evidence="3" key="1">
    <citation type="journal article" date="2019" name="Int. J. Syst. Evol. Microbiol.">
        <title>The Global Catalogue of Microorganisms (GCM) 10K type strain sequencing project: providing services to taxonomists for standard genome sequencing and annotation.</title>
        <authorList>
            <consortium name="The Broad Institute Genomics Platform"/>
            <consortium name="The Broad Institute Genome Sequencing Center for Infectious Disease"/>
            <person name="Wu L."/>
            <person name="Ma J."/>
        </authorList>
    </citation>
    <scope>NUCLEOTIDE SEQUENCE [LARGE SCALE GENOMIC DNA]</scope>
    <source>
        <strain evidence="3">CGMCC 1.15772</strain>
    </source>
</reference>
<feature type="transmembrane region" description="Helical" evidence="1">
    <location>
        <begin position="43"/>
        <end position="68"/>
    </location>
</feature>
<protein>
    <submittedName>
        <fullName evidence="2">Uncharacterized protein</fullName>
    </submittedName>
</protein>